<name>A0A371XAD4_9HYPH</name>
<dbReference type="AlphaFoldDB" id="A0A371XAD4"/>
<dbReference type="Proteomes" id="UP000264310">
    <property type="component" value="Unassembled WGS sequence"/>
</dbReference>
<dbReference type="OrthoDB" id="7906521at2"/>
<sequence length="233" mass="24693">MTIPVIAIGSLKSSGTTTLALTLAGVVAAANIPILLIDAARDGDATNWAAKASIPAKLRVERETETVEIERLVRGARRRGEAVIIDCGTLPEQLRFAERMADTTLIPVRFSPLSAYAAIETDRLFDETPGIGRPDRKRAFVASAITPIHSRVAKAVEGLIARSTTQRLSVGLSLRAAYEAPFLTGGTLFGLDEADAPGLDRARAEAATLAYAVGLLQMRSEATPKSEISEIAA</sequence>
<evidence type="ECO:0000313" key="2">
    <source>
        <dbReference type="Proteomes" id="UP000264310"/>
    </source>
</evidence>
<dbReference type="EMBL" id="QURL01000001">
    <property type="protein sequence ID" value="RFC66179.1"/>
    <property type="molecule type" value="Genomic_DNA"/>
</dbReference>
<dbReference type="InterPro" id="IPR027417">
    <property type="entry name" value="P-loop_NTPase"/>
</dbReference>
<evidence type="ECO:0000313" key="1">
    <source>
        <dbReference type="EMBL" id="RFC66179.1"/>
    </source>
</evidence>
<dbReference type="Gene3D" id="3.40.50.300">
    <property type="entry name" value="P-loop containing nucleotide triphosphate hydrolases"/>
    <property type="match status" value="1"/>
</dbReference>
<dbReference type="SUPFAM" id="SSF52540">
    <property type="entry name" value="P-loop containing nucleoside triphosphate hydrolases"/>
    <property type="match status" value="1"/>
</dbReference>
<protein>
    <submittedName>
        <fullName evidence="1">Chromosome partitioning protein ParA</fullName>
    </submittedName>
</protein>
<proteinExistence type="predicted"/>
<accession>A0A371XAD4</accession>
<organism evidence="1 2">
    <name type="scientific">Fulvimarina endophytica</name>
    <dbReference type="NCBI Taxonomy" id="2293836"/>
    <lineage>
        <taxon>Bacteria</taxon>
        <taxon>Pseudomonadati</taxon>
        <taxon>Pseudomonadota</taxon>
        <taxon>Alphaproteobacteria</taxon>
        <taxon>Hyphomicrobiales</taxon>
        <taxon>Aurantimonadaceae</taxon>
        <taxon>Fulvimarina</taxon>
    </lineage>
</organism>
<comment type="caution">
    <text evidence="1">The sequence shown here is derived from an EMBL/GenBank/DDBJ whole genome shotgun (WGS) entry which is preliminary data.</text>
</comment>
<dbReference type="RefSeq" id="WP_116681429.1">
    <property type="nucleotide sequence ID" value="NZ_QURL01000001.1"/>
</dbReference>
<gene>
    <name evidence="1" type="ORF">DYI37_01545</name>
</gene>
<keyword evidence="2" id="KW-1185">Reference proteome</keyword>
<reference evidence="1 2" key="1">
    <citation type="submission" date="2018-08" db="EMBL/GenBank/DDBJ databases">
        <title>Fulvimarina sp. 85, whole genome shotgun sequence.</title>
        <authorList>
            <person name="Tuo L."/>
        </authorList>
    </citation>
    <scope>NUCLEOTIDE SEQUENCE [LARGE SCALE GENOMIC DNA]</scope>
    <source>
        <strain evidence="1 2">85</strain>
    </source>
</reference>